<sequence>MPNLFVLSAPSGAGKTTVAKKLLKEVPMIRRVVTATTRQKREDEVEGEDYIFLTQEEFMRGLEEGRFLEHALVYGNYYGTPKDQVIRNMEEGYDSLLVIDVQGAKQVRQTYPEAILIFLLPPSLEELRRRLFARGYRESNLEERIRKAEEELACARYFDYLVVNEFLDDTVQAVKNIILSTRYRRDKFLQRHVFLLQDQRLVDILLKGICQWG</sequence>
<evidence type="ECO:0000256" key="11">
    <source>
        <dbReference type="ARBA" id="ARBA00030128"/>
    </source>
</evidence>
<keyword evidence="9 13" id="KW-0418">Kinase</keyword>
<protein>
    <recommendedName>
        <fullName evidence="5 13">Guanylate kinase</fullName>
        <ecNumber evidence="4 13">2.7.4.8</ecNumber>
    </recommendedName>
    <alternativeName>
        <fullName evidence="11 13">GMP kinase</fullName>
    </alternativeName>
</protein>
<name>D3SPL2_THEAH</name>
<dbReference type="CDD" id="cd00071">
    <property type="entry name" value="GMPK"/>
    <property type="match status" value="1"/>
</dbReference>
<evidence type="ECO:0000313" key="16">
    <source>
        <dbReference type="Proteomes" id="UP000002043"/>
    </source>
</evidence>
<evidence type="ECO:0000256" key="2">
    <source>
        <dbReference type="ARBA" id="ARBA00004496"/>
    </source>
</evidence>
<comment type="catalytic activity">
    <reaction evidence="12 13">
        <text>GMP + ATP = GDP + ADP</text>
        <dbReference type="Rhea" id="RHEA:20780"/>
        <dbReference type="ChEBI" id="CHEBI:30616"/>
        <dbReference type="ChEBI" id="CHEBI:58115"/>
        <dbReference type="ChEBI" id="CHEBI:58189"/>
        <dbReference type="ChEBI" id="CHEBI:456216"/>
        <dbReference type="EC" id="2.7.4.8"/>
    </reaction>
</comment>
<evidence type="ECO:0000313" key="15">
    <source>
        <dbReference type="EMBL" id="ADC89099.1"/>
    </source>
</evidence>
<dbReference type="OrthoDB" id="9808150at2"/>
<dbReference type="EC" id="2.7.4.8" evidence="4 13"/>
<gene>
    <name evidence="13" type="primary">gmk</name>
    <name evidence="15" type="ordered locus">Thal_0465</name>
</gene>
<dbReference type="InterPro" id="IPR017665">
    <property type="entry name" value="Guanylate_kinase"/>
</dbReference>
<feature type="binding site" evidence="13">
    <location>
        <begin position="9"/>
        <end position="16"/>
    </location>
    <ligand>
        <name>ATP</name>
        <dbReference type="ChEBI" id="CHEBI:30616"/>
    </ligand>
</feature>
<accession>D3SPL2</accession>
<dbReference type="eggNOG" id="COG0194">
    <property type="taxonomic scope" value="Bacteria"/>
</dbReference>
<dbReference type="PROSITE" id="PS50052">
    <property type="entry name" value="GUANYLATE_KINASE_2"/>
    <property type="match status" value="1"/>
</dbReference>
<dbReference type="SUPFAM" id="SSF52540">
    <property type="entry name" value="P-loop containing nucleoside triphosphate hydrolases"/>
    <property type="match status" value="1"/>
</dbReference>
<evidence type="ECO:0000256" key="5">
    <source>
        <dbReference type="ARBA" id="ARBA00016296"/>
    </source>
</evidence>
<dbReference type="SMART" id="SM00072">
    <property type="entry name" value="GuKc"/>
    <property type="match status" value="1"/>
</dbReference>
<dbReference type="FunFam" id="3.30.63.10:FF:000005">
    <property type="entry name" value="Guanylate kinase"/>
    <property type="match status" value="1"/>
</dbReference>
<evidence type="ECO:0000256" key="10">
    <source>
        <dbReference type="ARBA" id="ARBA00022840"/>
    </source>
</evidence>
<dbReference type="AlphaFoldDB" id="D3SPL2"/>
<reference evidence="16" key="1">
    <citation type="journal article" date="2010" name="Stand. Genomic Sci.">
        <title>Complete genome sequence of Thermocrinis albus type strain (HI 11/12T).</title>
        <authorList>
            <person name="Wirth R."/>
            <person name="Sikorski J."/>
            <person name="Brambilla E."/>
            <person name="Misra M."/>
            <person name="Lapidus A."/>
            <person name="Copeland A."/>
            <person name="Nolan M."/>
            <person name="Lucas S."/>
            <person name="Chen F."/>
            <person name="Tice H."/>
            <person name="Cheng J.F."/>
            <person name="Han C."/>
            <person name="Detter J.C."/>
            <person name="Tapia R."/>
            <person name="Bruce D."/>
            <person name="Goodwin L."/>
            <person name="Pitluck S."/>
            <person name="Pati A."/>
            <person name="Anderson I."/>
            <person name="Ivanova N."/>
            <person name="Mavromatis K."/>
            <person name="Mikhailova N."/>
            <person name="Chen A."/>
            <person name="Palaniappan K."/>
            <person name="Bilek Y."/>
            <person name="Hader T."/>
            <person name="Land M."/>
            <person name="Hauser L."/>
            <person name="Chang Y.J."/>
            <person name="Jeffries C.D."/>
            <person name="Tindall B.J."/>
            <person name="Rohde M."/>
            <person name="Goker M."/>
            <person name="Bristow J."/>
            <person name="Eisen J.A."/>
            <person name="Markowitz V."/>
            <person name="Hugenholtz P."/>
            <person name="Kyrpides N.C."/>
            <person name="Klenk H.P."/>
        </authorList>
    </citation>
    <scope>NUCLEOTIDE SEQUENCE [LARGE SCALE GENOMIC DNA]</scope>
    <source>
        <strain evidence="16">DSM 14484 / JCM 11386 / HI 11/12</strain>
    </source>
</reference>
<evidence type="ECO:0000256" key="8">
    <source>
        <dbReference type="ARBA" id="ARBA00022741"/>
    </source>
</evidence>
<proteinExistence type="inferred from homology"/>
<dbReference type="RefSeq" id="WP_012991506.1">
    <property type="nucleotide sequence ID" value="NC_013894.1"/>
</dbReference>
<evidence type="ECO:0000256" key="6">
    <source>
        <dbReference type="ARBA" id="ARBA00022490"/>
    </source>
</evidence>
<dbReference type="PROSITE" id="PS00856">
    <property type="entry name" value="GUANYLATE_KINASE_1"/>
    <property type="match status" value="1"/>
</dbReference>
<keyword evidence="16" id="KW-1185">Reference proteome</keyword>
<dbReference type="EMBL" id="CP001931">
    <property type="protein sequence ID" value="ADC89099.1"/>
    <property type="molecule type" value="Genomic_DNA"/>
</dbReference>
<dbReference type="InterPro" id="IPR008145">
    <property type="entry name" value="GK/Ca_channel_bsu"/>
</dbReference>
<dbReference type="InterPro" id="IPR027417">
    <property type="entry name" value="P-loop_NTPase"/>
</dbReference>
<keyword evidence="10 13" id="KW-0067">ATP-binding</keyword>
<comment type="function">
    <text evidence="1 13">Essential for recycling GMP and indirectly, cGMP.</text>
</comment>
<comment type="similarity">
    <text evidence="3 13">Belongs to the guanylate kinase family.</text>
</comment>
<dbReference type="GO" id="GO:0005524">
    <property type="term" value="F:ATP binding"/>
    <property type="evidence" value="ECO:0007669"/>
    <property type="project" value="UniProtKB-UniRule"/>
</dbReference>
<feature type="domain" description="Guanylate kinase-like" evidence="14">
    <location>
        <begin position="2"/>
        <end position="179"/>
    </location>
</feature>
<evidence type="ECO:0000256" key="3">
    <source>
        <dbReference type="ARBA" id="ARBA00005790"/>
    </source>
</evidence>
<evidence type="ECO:0000256" key="9">
    <source>
        <dbReference type="ARBA" id="ARBA00022777"/>
    </source>
</evidence>
<dbReference type="PANTHER" id="PTHR23117">
    <property type="entry name" value="GUANYLATE KINASE-RELATED"/>
    <property type="match status" value="1"/>
</dbReference>
<evidence type="ECO:0000256" key="1">
    <source>
        <dbReference type="ARBA" id="ARBA00003531"/>
    </source>
</evidence>
<evidence type="ECO:0000256" key="4">
    <source>
        <dbReference type="ARBA" id="ARBA00012961"/>
    </source>
</evidence>
<dbReference type="GO" id="GO:0005829">
    <property type="term" value="C:cytosol"/>
    <property type="evidence" value="ECO:0007669"/>
    <property type="project" value="TreeGrafter"/>
</dbReference>
<keyword evidence="6 13" id="KW-0963">Cytoplasm</keyword>
<evidence type="ECO:0000256" key="13">
    <source>
        <dbReference type="HAMAP-Rule" id="MF_00328"/>
    </source>
</evidence>
<evidence type="ECO:0000256" key="12">
    <source>
        <dbReference type="ARBA" id="ARBA00048594"/>
    </source>
</evidence>
<dbReference type="Gene3D" id="3.30.63.10">
    <property type="entry name" value="Guanylate Kinase phosphate binding domain"/>
    <property type="match status" value="1"/>
</dbReference>
<dbReference type="PANTHER" id="PTHR23117:SF13">
    <property type="entry name" value="GUANYLATE KINASE"/>
    <property type="match status" value="1"/>
</dbReference>
<dbReference type="HOGENOM" id="CLU_001715_1_2_0"/>
<dbReference type="KEGG" id="tal:Thal_0465"/>
<keyword evidence="7 13" id="KW-0808">Transferase</keyword>
<comment type="subcellular location">
    <subcellularLocation>
        <location evidence="2 13">Cytoplasm</location>
    </subcellularLocation>
</comment>
<dbReference type="GO" id="GO:0004385">
    <property type="term" value="F:GMP kinase activity"/>
    <property type="evidence" value="ECO:0007669"/>
    <property type="project" value="UniProtKB-UniRule"/>
</dbReference>
<dbReference type="NCBIfam" id="TIGR03263">
    <property type="entry name" value="guanyl_kin"/>
    <property type="match status" value="1"/>
</dbReference>
<dbReference type="Proteomes" id="UP000002043">
    <property type="component" value="Chromosome"/>
</dbReference>
<dbReference type="InterPro" id="IPR008144">
    <property type="entry name" value="Guanylate_kin-like_dom"/>
</dbReference>
<dbReference type="HAMAP" id="MF_00328">
    <property type="entry name" value="Guanylate_kinase"/>
    <property type="match status" value="1"/>
</dbReference>
<dbReference type="Pfam" id="PF00625">
    <property type="entry name" value="Guanylate_kin"/>
    <property type="match status" value="1"/>
</dbReference>
<dbReference type="STRING" id="638303.Thal_0465"/>
<keyword evidence="8 13" id="KW-0547">Nucleotide-binding</keyword>
<evidence type="ECO:0000256" key="7">
    <source>
        <dbReference type="ARBA" id="ARBA00022679"/>
    </source>
</evidence>
<dbReference type="InterPro" id="IPR020590">
    <property type="entry name" value="Guanylate_kinase_CS"/>
</dbReference>
<evidence type="ECO:0000259" key="14">
    <source>
        <dbReference type="PROSITE" id="PS50052"/>
    </source>
</evidence>
<dbReference type="Gene3D" id="3.40.50.300">
    <property type="entry name" value="P-loop containing nucleotide triphosphate hydrolases"/>
    <property type="match status" value="1"/>
</dbReference>
<organism evidence="15 16">
    <name type="scientific">Thermocrinis albus (strain DSM 14484 / JCM 11386 / HI 11/12)</name>
    <dbReference type="NCBI Taxonomy" id="638303"/>
    <lineage>
        <taxon>Bacteria</taxon>
        <taxon>Pseudomonadati</taxon>
        <taxon>Aquificota</taxon>
        <taxon>Aquificia</taxon>
        <taxon>Aquificales</taxon>
        <taxon>Aquificaceae</taxon>
        <taxon>Thermocrinis</taxon>
    </lineage>
</organism>